<evidence type="ECO:0000313" key="2">
    <source>
        <dbReference type="Proteomes" id="UP000319671"/>
    </source>
</evidence>
<dbReference type="EMBL" id="VIVN01000021">
    <property type="protein sequence ID" value="TWD91641.1"/>
    <property type="molecule type" value="Genomic_DNA"/>
</dbReference>
<evidence type="ECO:0000313" key="1">
    <source>
        <dbReference type="EMBL" id="TWD91641.1"/>
    </source>
</evidence>
<sequence length="63" mass="7596">MFNEYEVYQMMKLRKEDVERNAQNAWKLNQLQQDFFFDKLVKNLKSRPKSPLVNTNCNCVCCC</sequence>
<name>A0A561CKB7_9BACI</name>
<organism evidence="1 2">
    <name type="scientific">Neobacillus bataviensis</name>
    <dbReference type="NCBI Taxonomy" id="220685"/>
    <lineage>
        <taxon>Bacteria</taxon>
        <taxon>Bacillati</taxon>
        <taxon>Bacillota</taxon>
        <taxon>Bacilli</taxon>
        <taxon>Bacillales</taxon>
        <taxon>Bacillaceae</taxon>
        <taxon>Neobacillus</taxon>
    </lineage>
</organism>
<protein>
    <submittedName>
        <fullName evidence="1">Uncharacterized protein</fullName>
    </submittedName>
</protein>
<comment type="caution">
    <text evidence="1">The sequence shown here is derived from an EMBL/GenBank/DDBJ whole genome shotgun (WGS) entry which is preliminary data.</text>
</comment>
<gene>
    <name evidence="1" type="ORF">FB550_12183</name>
</gene>
<accession>A0A561CKB7</accession>
<dbReference type="AlphaFoldDB" id="A0A561CKB7"/>
<keyword evidence="2" id="KW-1185">Reference proteome</keyword>
<dbReference type="Proteomes" id="UP000319671">
    <property type="component" value="Unassembled WGS sequence"/>
</dbReference>
<proteinExistence type="predicted"/>
<reference evidence="1 2" key="1">
    <citation type="submission" date="2019-06" db="EMBL/GenBank/DDBJ databases">
        <title>Sorghum-associated microbial communities from plants grown in Nebraska, USA.</title>
        <authorList>
            <person name="Schachtman D."/>
        </authorList>
    </citation>
    <scope>NUCLEOTIDE SEQUENCE [LARGE SCALE GENOMIC DNA]</scope>
    <source>
        <strain evidence="1 2">2482</strain>
    </source>
</reference>